<feature type="region of interest" description="Disordered" evidence="1">
    <location>
        <begin position="221"/>
        <end position="242"/>
    </location>
</feature>
<dbReference type="Gene3D" id="3.30.70.60">
    <property type="match status" value="1"/>
</dbReference>
<accession>A0A1Y0ES23</accession>
<evidence type="ECO:0000256" key="2">
    <source>
        <dbReference type="SAM" id="Phobius"/>
    </source>
</evidence>
<feature type="transmembrane region" description="Helical" evidence="2">
    <location>
        <begin position="70"/>
        <end position="92"/>
    </location>
</feature>
<keyword evidence="2" id="KW-0472">Membrane</keyword>
<evidence type="ECO:0008006" key="5">
    <source>
        <dbReference type="Google" id="ProtNLM"/>
    </source>
</evidence>
<keyword evidence="4" id="KW-1185">Reference proteome</keyword>
<evidence type="ECO:0000313" key="4">
    <source>
        <dbReference type="Proteomes" id="UP000196138"/>
    </source>
</evidence>
<dbReference type="NCBIfam" id="NF040576">
    <property type="entry name" value="T2SS_GspM_XpsM"/>
    <property type="match status" value="1"/>
</dbReference>
<dbReference type="EMBL" id="CP021455">
    <property type="protein sequence ID" value="ARU06298.1"/>
    <property type="molecule type" value="Genomic_DNA"/>
</dbReference>
<reference evidence="3 4" key="1">
    <citation type="submission" date="2017-05" db="EMBL/GenBank/DDBJ databases">
        <authorList>
            <person name="Song R."/>
            <person name="Chenine A.L."/>
            <person name="Ruprecht R.M."/>
        </authorList>
    </citation>
    <scope>NUCLEOTIDE SEQUENCE [LARGE SCALE GENOMIC DNA]</scope>
    <source>
        <strain evidence="3 4">DSM 26136</strain>
    </source>
</reference>
<keyword evidence="2" id="KW-0812">Transmembrane</keyword>
<name>A0A1Y0ES23_9BURK</name>
<sequence length="258" mass="28669">MCACHRPPRGRRVPARKISPSRFGWIRVAMACPRPGRPHEQASGRFEACEHRNVQHGGVFMNPRKPRPEWLWLLLFAAVLAAIVLGGAGWLLQKHAWAQDRLKDVNPRYAMMTGLIQDKDKLAALQQDLAGNYARYVHPATAEAGQAGNEALQRVRELASDNKLGVVSSQVMPARDDNGLERIGLNLRVEGDYDAMTRFLQALGRVEPVIYSDTLQLTAQGQRAAPRRVARGQPPPPEEPEVLKATAQLTLFVLRAKP</sequence>
<organism evidence="3 4">
    <name type="scientific">Comamonas serinivorans</name>
    <dbReference type="NCBI Taxonomy" id="1082851"/>
    <lineage>
        <taxon>Bacteria</taxon>
        <taxon>Pseudomonadati</taxon>
        <taxon>Pseudomonadota</taxon>
        <taxon>Betaproteobacteria</taxon>
        <taxon>Burkholderiales</taxon>
        <taxon>Comamonadaceae</taxon>
        <taxon>Comamonas</taxon>
    </lineage>
</organism>
<proteinExistence type="predicted"/>
<gene>
    <name evidence="3" type="ORF">CCO03_17880</name>
</gene>
<keyword evidence="2" id="KW-1133">Transmembrane helix</keyword>
<dbReference type="InterPro" id="IPR014717">
    <property type="entry name" value="Transl_elong_EF1B/ribsomal_bS6"/>
</dbReference>
<evidence type="ECO:0000313" key="3">
    <source>
        <dbReference type="EMBL" id="ARU06298.1"/>
    </source>
</evidence>
<dbReference type="Proteomes" id="UP000196138">
    <property type="component" value="Chromosome"/>
</dbReference>
<dbReference type="KEGG" id="cser:CCO03_17880"/>
<dbReference type="InterPro" id="IPR034756">
    <property type="entry name" value="T2SSM_b"/>
</dbReference>
<evidence type="ECO:0000256" key="1">
    <source>
        <dbReference type="SAM" id="MobiDB-lite"/>
    </source>
</evidence>
<dbReference type="Pfam" id="PF10741">
    <property type="entry name" value="T2SSM_b"/>
    <property type="match status" value="1"/>
</dbReference>
<protein>
    <recommendedName>
        <fullName evidence="5">General secretion pathway protein GspM</fullName>
    </recommendedName>
</protein>
<dbReference type="AlphaFoldDB" id="A0A1Y0ES23"/>